<feature type="transmembrane region" description="Helical" evidence="5">
    <location>
        <begin position="381"/>
        <end position="398"/>
    </location>
</feature>
<feature type="transmembrane region" description="Helical" evidence="5">
    <location>
        <begin position="410"/>
        <end position="430"/>
    </location>
</feature>
<feature type="transmembrane region" description="Helical" evidence="5">
    <location>
        <begin position="206"/>
        <end position="226"/>
    </location>
</feature>
<comment type="similarity">
    <text evidence="3">Belongs to the glycosyl hydrolase 26 family.</text>
</comment>
<feature type="region of interest" description="Disordered" evidence="4">
    <location>
        <begin position="660"/>
        <end position="690"/>
    </location>
</feature>
<evidence type="ECO:0000259" key="6">
    <source>
        <dbReference type="PROSITE" id="PS51764"/>
    </source>
</evidence>
<reference evidence="7" key="1">
    <citation type="submission" date="2024-06" db="EMBL/GenBank/DDBJ databases">
        <authorList>
            <consortium name="consrtm"/>
            <person name="Uemura M."/>
            <person name="Terahara T."/>
        </authorList>
    </citation>
    <scope>NUCLEOTIDE SEQUENCE</scope>
    <source>
        <strain evidence="7">KM77-8</strain>
    </source>
</reference>
<feature type="transmembrane region" description="Helical" evidence="5">
    <location>
        <begin position="298"/>
        <end position="319"/>
    </location>
</feature>
<feature type="compositionally biased region" description="Low complexity" evidence="4">
    <location>
        <begin position="987"/>
        <end position="1011"/>
    </location>
</feature>
<proteinExistence type="inferred from homology"/>
<feature type="region of interest" description="Disordered" evidence="4">
    <location>
        <begin position="987"/>
        <end position="1031"/>
    </location>
</feature>
<feature type="transmembrane region" description="Helical" evidence="5">
    <location>
        <begin position="46"/>
        <end position="65"/>
    </location>
</feature>
<protein>
    <recommendedName>
        <fullName evidence="6">GH26 domain-containing protein</fullName>
    </recommendedName>
</protein>
<dbReference type="SUPFAM" id="SSF51445">
    <property type="entry name" value="(Trans)glycosidases"/>
    <property type="match status" value="1"/>
</dbReference>
<keyword evidence="1" id="KW-0378">Hydrolase</keyword>
<evidence type="ECO:0000256" key="3">
    <source>
        <dbReference type="PROSITE-ProRule" id="PRU01100"/>
    </source>
</evidence>
<feature type="transmembrane region" description="Helical" evidence="5">
    <location>
        <begin position="156"/>
        <end position="176"/>
    </location>
</feature>
<keyword evidence="5" id="KW-0472">Membrane</keyword>
<dbReference type="PROSITE" id="PS51764">
    <property type="entry name" value="GH26"/>
    <property type="match status" value="1"/>
</dbReference>
<feature type="transmembrane region" description="Helical" evidence="5">
    <location>
        <begin position="15"/>
        <end position="34"/>
    </location>
</feature>
<reference evidence="7" key="2">
    <citation type="submission" date="2024-07" db="EMBL/GenBank/DDBJ databases">
        <title>Streptomyces haneummycinica sp. nov., a new antibiotic-producing actinobacterium isolated from marine sediment.</title>
        <authorList>
            <person name="Uemura M."/>
            <person name="Hamada M."/>
            <person name="Hirano S."/>
            <person name="Kobayashi K."/>
            <person name="Ohshiro T."/>
            <person name="Kobayashi T."/>
            <person name="Terahara T."/>
        </authorList>
    </citation>
    <scope>NUCLEOTIDE SEQUENCE</scope>
    <source>
        <strain evidence="7">KM77-8</strain>
    </source>
</reference>
<evidence type="ECO:0000256" key="5">
    <source>
        <dbReference type="SAM" id="Phobius"/>
    </source>
</evidence>
<feature type="region of interest" description="Disordered" evidence="4">
    <location>
        <begin position="714"/>
        <end position="743"/>
    </location>
</feature>
<keyword evidence="5" id="KW-1133">Transmembrane helix</keyword>
<dbReference type="Gene3D" id="3.20.20.80">
    <property type="entry name" value="Glycosidases"/>
    <property type="match status" value="1"/>
</dbReference>
<evidence type="ECO:0000256" key="4">
    <source>
        <dbReference type="SAM" id="MobiDB-lite"/>
    </source>
</evidence>
<evidence type="ECO:0000256" key="1">
    <source>
        <dbReference type="ARBA" id="ARBA00022801"/>
    </source>
</evidence>
<dbReference type="EMBL" id="AP035768">
    <property type="protein sequence ID" value="BFO14365.1"/>
    <property type="molecule type" value="Genomic_DNA"/>
</dbReference>
<feature type="compositionally biased region" description="Basic residues" evidence="4">
    <location>
        <begin position="668"/>
        <end position="690"/>
    </location>
</feature>
<dbReference type="InterPro" id="IPR017853">
    <property type="entry name" value="GH"/>
</dbReference>
<keyword evidence="2" id="KW-0326">Glycosidase</keyword>
<evidence type="ECO:0000313" key="7">
    <source>
        <dbReference type="EMBL" id="BFO14365.1"/>
    </source>
</evidence>
<gene>
    <name evidence="7" type="ORF">SHKM778_07530</name>
</gene>
<dbReference type="InterPro" id="IPR022790">
    <property type="entry name" value="GH26_dom"/>
</dbReference>
<evidence type="ECO:0000256" key="2">
    <source>
        <dbReference type="ARBA" id="ARBA00023295"/>
    </source>
</evidence>
<sequence length="1031" mass="112168">MAAGAPPGGPPDASLLTLPLAAGLWCYALPRVGFREMGDYGLLDRLPAAYHLSLLVLTAGFLLSLRRAGTAPWWPAAHCAALLFALKAPPAVLYDAVRYPWASKHDAVVDTLLAHGELRPGAALSGNMSAYDQWPGFFTLNSGLVRAFGVEHAHAYANWAPIVLGLLTMPVLVLLYRTFCQDWRLVWTAVWIFQLANWVGQDYFAPQGLAYLLHLTVITVVLRHFVRPGSAGRLRDRSVLDPAAAGVPAPTGTRQRAVCVVILAPLIAAINATHQLTPVMLCVCLFALGLTRRYRNHGLLAVAVLLMLAWDLTMGRPLFVETLATLRESLGELTQNSRAGYAGRLTGPGPELAGTANVLMVLAIAALAGLALLLRPRLVRGALPLLLVSAAPVPLFAVNDYGGEMLFRVYLFGLPGAAFFAAAALVPAAAGTRAPRRRAAAVALPAVLLALLAGFMPSYYGKERMYYTPPEETALVTLALDDAPDGSLILSTTGSFPQALHRYDRLEHWFFAEQGPHENARMLRDPVRYLADRVPPGVRTYVVLTRTQDIYTAGEGLLPAGGFERLRTALSASPLLRTVESRPYGVVLEFRPAPEERPQGDRSEHRVLAALRRFHGPWPHTESPHRRLGLDRAGRHRRTRAVAAALDPGTAVHPVRSRLRGAVSAAGRARHRRTAGGRRARRAHQSLPRCARRHRAVPGGGLLGRLLPRVARRLHHGRRRPAGAAAAGGPARRGGTRPAPARERRWHMRHGRTAAVLLTVAALLTGLGFWAGRPDGTAPPTAGAARERGLRRAAHRAVRPHRHTRPAVRGLVGAYVPYAANGSLKDAVLAFEKRIGRRLDLVYNYHDMSGTELDGRLLTPDEQELGRDRLLMLAWESTVWTEPHHEDWTETQLGWKNIASGKYDEEIIDPQIRRLKAYGKRVFLSFDQETDARIKEGAGTPAEFVAAYRHLHDRFRALGADNVVWVWTVSGYLGSGKEMKALYPGTRTSTGSPWTSTTTTAVTTPPTGRTSCAASGRATSGCARTSPTGSR</sequence>
<feature type="transmembrane region" description="Helical" evidence="5">
    <location>
        <begin position="352"/>
        <end position="374"/>
    </location>
</feature>
<organism evidence="7">
    <name type="scientific">Streptomyces haneummycinicus</name>
    <dbReference type="NCBI Taxonomy" id="3074435"/>
    <lineage>
        <taxon>Bacteria</taxon>
        <taxon>Bacillati</taxon>
        <taxon>Actinomycetota</taxon>
        <taxon>Actinomycetes</taxon>
        <taxon>Kitasatosporales</taxon>
        <taxon>Streptomycetaceae</taxon>
        <taxon>Streptomyces</taxon>
    </lineage>
</organism>
<feature type="transmembrane region" description="Helical" evidence="5">
    <location>
        <begin position="183"/>
        <end position="200"/>
    </location>
</feature>
<dbReference type="AlphaFoldDB" id="A0AAT9HAV9"/>
<feature type="compositionally biased region" description="Polar residues" evidence="4">
    <location>
        <begin position="1022"/>
        <end position="1031"/>
    </location>
</feature>
<dbReference type="GO" id="GO:0004553">
    <property type="term" value="F:hydrolase activity, hydrolyzing O-glycosyl compounds"/>
    <property type="evidence" value="ECO:0007669"/>
    <property type="project" value="InterPro"/>
</dbReference>
<name>A0AAT9HAV9_9ACTN</name>
<feature type="transmembrane region" description="Helical" evidence="5">
    <location>
        <begin position="442"/>
        <end position="460"/>
    </location>
</feature>
<keyword evidence="5" id="KW-0812">Transmembrane</keyword>
<accession>A0AAT9HAV9</accession>
<feature type="domain" description="GH26" evidence="6">
    <location>
        <begin position="793"/>
        <end position="1031"/>
    </location>
</feature>
<comment type="caution">
    <text evidence="3">Lacks conserved residue(s) required for the propagation of feature annotation.</text>
</comment>